<organism evidence="3 4">
    <name type="scientific">Neisseria weixii</name>
    <dbReference type="NCBI Taxonomy" id="1853276"/>
    <lineage>
        <taxon>Bacteria</taxon>
        <taxon>Pseudomonadati</taxon>
        <taxon>Pseudomonadota</taxon>
        <taxon>Betaproteobacteria</taxon>
        <taxon>Neisseriales</taxon>
        <taxon>Neisseriaceae</taxon>
        <taxon>Neisseria</taxon>
    </lineage>
</organism>
<sequence>MNKLDFKSVADAALNAVDNLLAEWLPGGKYKGHEFFSLNPTRADRHLGSFAVNTHSGAWADYATDDAGGDLISLYAYLFTHGNQGEALRAVAERLHIGGFEPVERIQWDGTPNYGKSARARETWTPVMPVAEGKLGFLRGSSSFKFRAKDKQVDRRSVYRDEQGRPLMVIQRFIDSEGNKEDLPFAWCQNSKGEQEWRNRRVLEPLPLYGLDDLARRPDAPVLLVEGEKCRDVAANCRDVADYVAVSWHGGANGWKKSNWQPLAGRKVVCWPDCDSQRRKRTKKEAEAGLEAWDMPYLEYNEQPGMAAMLGIAAVLVDLGCSVEIADIPMPGVWPSGYDIADVVADTEPLTSVREVMSALRAYPFADDTAPADFPRPSDNMSGCIAPHPQNQGGGAGVDIDGSSEGSREGLVMQELMDNFAQVGLKERVISLKTGEVFSFRQLGKIFGKEAVLGWSYKAKRQKVEEFEAEIIGKRLKLEALAKIDDMFADMINRYIYLDGTTDAFDIKLDSVVSLAAVKAAWPEQFDDWSKSPARMVCPISNYVFEPDLPCGVSFNDDNLVNYINMFRGLPVAAVFPETDTPKDMSIAELKTRFPGCKHIIGLIEHLCAGNGDKAEASAEWVLNWLACRFRWPERKPATALVFISETQGVGKSTFGERIVKGLFGDYLRQLDQNALESRFNAVLLFALVTIFEEISPSDERMNIIGKLKNMITSDVIMVEHKGRDAERHSDYNSYIIFSNDERSIPIESNDRRFMVSGCSRKFTDKMYADLDAELKNGGIEEFAAFLCALPLMYTNDQGQRVAFNPHSKPLMTPIKRRMINLNKPGWEAFLDDWYSGDVDVPFITCAAGDLWRVYKKWCHDTKTFSMTQKNFYSNMAKRLQDVRTWVRINGYDKKRLRIFVVPHSWLRPEMQQLFPQPNTDNTARDSEEAVNKMDYYGNQVAEFGRALEKMLL</sequence>
<dbReference type="EMBL" id="RPFL01000002">
    <property type="protein sequence ID" value="RPD90502.1"/>
    <property type="molecule type" value="Genomic_DNA"/>
</dbReference>
<proteinExistence type="predicted"/>
<keyword evidence="4" id="KW-1185">Reference proteome</keyword>
<feature type="domain" description="NrS-1 polymerase-like helicase" evidence="2">
    <location>
        <begin position="644"/>
        <end position="753"/>
    </location>
</feature>
<evidence type="ECO:0000256" key="1">
    <source>
        <dbReference type="SAM" id="MobiDB-lite"/>
    </source>
</evidence>
<reference evidence="3 4" key="1">
    <citation type="submission" date="2018-11" db="EMBL/GenBank/DDBJ databases">
        <title>Neisseria weixii sp. nov. isolated from the rectal contents of plateau pika (Ochotona cruzoniae).</title>
        <authorList>
            <person name="Zhang G."/>
        </authorList>
    </citation>
    <scope>NUCLEOTIDE SEQUENCE [LARGE SCALE GENOMIC DNA]</scope>
    <source>
        <strain evidence="3 4">10009</strain>
    </source>
</reference>
<gene>
    <name evidence="3" type="ORF">EGK74_01765</name>
</gene>
<comment type="caution">
    <text evidence="3">The sequence shown here is derived from an EMBL/GenBank/DDBJ whole genome shotgun (WGS) entry which is preliminary data.</text>
</comment>
<dbReference type="Pfam" id="PF19263">
    <property type="entry name" value="DUF5906"/>
    <property type="match status" value="1"/>
</dbReference>
<feature type="region of interest" description="Disordered" evidence="1">
    <location>
        <begin position="384"/>
        <end position="406"/>
    </location>
</feature>
<name>A0A3N4N2T6_9NEIS</name>
<evidence type="ECO:0000259" key="2">
    <source>
        <dbReference type="Pfam" id="PF19263"/>
    </source>
</evidence>
<protein>
    <recommendedName>
        <fullName evidence="2">NrS-1 polymerase-like helicase domain-containing protein</fullName>
    </recommendedName>
</protein>
<dbReference type="OrthoDB" id="110640at2"/>
<accession>A0A3N4N2T6</accession>
<dbReference type="InterPro" id="IPR045455">
    <property type="entry name" value="NrS-1_pol-like_helicase"/>
</dbReference>
<evidence type="ECO:0000313" key="4">
    <source>
        <dbReference type="Proteomes" id="UP000272412"/>
    </source>
</evidence>
<dbReference type="SUPFAM" id="SSF57783">
    <property type="entry name" value="Zinc beta-ribbon"/>
    <property type="match status" value="1"/>
</dbReference>
<evidence type="ECO:0000313" key="3">
    <source>
        <dbReference type="EMBL" id="RPD90502.1"/>
    </source>
</evidence>
<dbReference type="Proteomes" id="UP000272412">
    <property type="component" value="Unassembled WGS sequence"/>
</dbReference>
<dbReference type="AlphaFoldDB" id="A0A3N4N2T6"/>